<evidence type="ECO:0000256" key="3">
    <source>
        <dbReference type="ARBA" id="ARBA00013184"/>
    </source>
</evidence>
<evidence type="ECO:0000256" key="8">
    <source>
        <dbReference type="RuleBase" id="RU361211"/>
    </source>
</evidence>
<keyword evidence="5" id="KW-0007">Acetylation</keyword>
<dbReference type="AlphaFoldDB" id="E4YKQ8"/>
<dbReference type="PROSITE" id="PS51726">
    <property type="entry name" value="MYST_HAT"/>
    <property type="match status" value="1"/>
</dbReference>
<comment type="subcellular location">
    <subcellularLocation>
        <location evidence="1 8">Nucleus</location>
    </subcellularLocation>
</comment>
<comment type="catalytic activity">
    <reaction evidence="8">
        <text>L-lysyl-[protein] + acetyl-CoA = N(6)-acetyl-L-lysyl-[protein] + CoA + H(+)</text>
        <dbReference type="Rhea" id="RHEA:45948"/>
        <dbReference type="Rhea" id="RHEA-COMP:9752"/>
        <dbReference type="Rhea" id="RHEA-COMP:10731"/>
        <dbReference type="ChEBI" id="CHEBI:15378"/>
        <dbReference type="ChEBI" id="CHEBI:29969"/>
        <dbReference type="ChEBI" id="CHEBI:57287"/>
        <dbReference type="ChEBI" id="CHEBI:57288"/>
        <dbReference type="ChEBI" id="CHEBI:61930"/>
        <dbReference type="EC" id="2.3.1.48"/>
    </reaction>
</comment>
<dbReference type="FunFam" id="3.30.60.60:FF:000001">
    <property type="entry name" value="Histone acetyltransferase"/>
    <property type="match status" value="1"/>
</dbReference>
<dbReference type="FunFam" id="3.40.630.30:FF:000002">
    <property type="entry name" value="Histone acetyltransferase"/>
    <property type="match status" value="1"/>
</dbReference>
<dbReference type="SUPFAM" id="SSF55729">
    <property type="entry name" value="Acyl-CoA N-acyltransferases (Nat)"/>
    <property type="match status" value="1"/>
</dbReference>
<dbReference type="InterPro" id="IPR040706">
    <property type="entry name" value="Zf-MYST"/>
</dbReference>
<dbReference type="SUPFAM" id="SSF54160">
    <property type="entry name" value="Chromo domain-like"/>
    <property type="match status" value="1"/>
</dbReference>
<feature type="compositionally biased region" description="Low complexity" evidence="9">
    <location>
        <begin position="80"/>
        <end position="92"/>
    </location>
</feature>
<dbReference type="FunFam" id="1.10.10.10:FF:000022">
    <property type="entry name" value="Histone acetyltransferase"/>
    <property type="match status" value="1"/>
</dbReference>
<evidence type="ECO:0000256" key="6">
    <source>
        <dbReference type="ARBA" id="ARBA00023242"/>
    </source>
</evidence>
<evidence type="ECO:0000259" key="10">
    <source>
        <dbReference type="PROSITE" id="PS51726"/>
    </source>
</evidence>
<dbReference type="InterPro" id="IPR016197">
    <property type="entry name" value="Chromo-like_dom_sf"/>
</dbReference>
<evidence type="ECO:0000256" key="1">
    <source>
        <dbReference type="ARBA" id="ARBA00004123"/>
    </source>
</evidence>
<accession>E4YKQ8</accession>
<dbReference type="InterPro" id="IPR036388">
    <property type="entry name" value="WH-like_DNA-bd_sf"/>
</dbReference>
<evidence type="ECO:0000313" key="11">
    <source>
        <dbReference type="EMBL" id="CBY36069.1"/>
    </source>
</evidence>
<dbReference type="Pfam" id="PF01853">
    <property type="entry name" value="MOZ_SAS"/>
    <property type="match status" value="1"/>
</dbReference>
<evidence type="ECO:0000256" key="9">
    <source>
        <dbReference type="SAM" id="MobiDB-lite"/>
    </source>
</evidence>
<dbReference type="InterPro" id="IPR050603">
    <property type="entry name" value="MYST_HAT"/>
</dbReference>
<dbReference type="InterPro" id="IPR025995">
    <property type="entry name" value="Tudor-knot"/>
</dbReference>
<dbReference type="GO" id="GO:0046972">
    <property type="term" value="F:histone H4K16 acetyltransferase activity"/>
    <property type="evidence" value="ECO:0007669"/>
    <property type="project" value="TreeGrafter"/>
</dbReference>
<dbReference type="GO" id="GO:0044545">
    <property type="term" value="C:NSL complex"/>
    <property type="evidence" value="ECO:0007669"/>
    <property type="project" value="TreeGrafter"/>
</dbReference>
<comment type="similarity">
    <text evidence="2 8">Belongs to the MYST (SAS/MOZ) family.</text>
</comment>
<evidence type="ECO:0000256" key="2">
    <source>
        <dbReference type="ARBA" id="ARBA00010107"/>
    </source>
</evidence>
<dbReference type="GO" id="GO:0072487">
    <property type="term" value="C:MSL complex"/>
    <property type="evidence" value="ECO:0007669"/>
    <property type="project" value="TreeGrafter"/>
</dbReference>
<keyword evidence="4" id="KW-0808">Transferase</keyword>
<dbReference type="Pfam" id="PF11717">
    <property type="entry name" value="Tudor-knot"/>
    <property type="match status" value="1"/>
</dbReference>
<dbReference type="Gene3D" id="2.30.30.140">
    <property type="match status" value="1"/>
</dbReference>
<dbReference type="InterPro" id="IPR002717">
    <property type="entry name" value="HAT_MYST-type"/>
</dbReference>
<dbReference type="PANTHER" id="PTHR10615:SF82">
    <property type="entry name" value="HISTONE ACETYLTRANSFERASE KAT8"/>
    <property type="match status" value="1"/>
</dbReference>
<feature type="region of interest" description="Disordered" evidence="9">
    <location>
        <begin position="78"/>
        <end position="100"/>
    </location>
</feature>
<dbReference type="Gene3D" id="1.10.10.10">
    <property type="entry name" value="Winged helix-like DNA-binding domain superfamily/Winged helix DNA-binding domain"/>
    <property type="match status" value="1"/>
</dbReference>
<name>E4YKQ8_OIKDI</name>
<dbReference type="EMBL" id="FN654718">
    <property type="protein sequence ID" value="CBY36069.1"/>
    <property type="molecule type" value="Genomic_DNA"/>
</dbReference>
<protein>
    <recommendedName>
        <fullName evidence="3 8">Histone acetyltransferase</fullName>
        <ecNumber evidence="3 8">2.3.1.48</ecNumber>
    </recommendedName>
</protein>
<dbReference type="GO" id="GO:0005634">
    <property type="term" value="C:nucleus"/>
    <property type="evidence" value="ECO:0007669"/>
    <property type="project" value="UniProtKB-SubCell"/>
</dbReference>
<dbReference type="GO" id="GO:0006355">
    <property type="term" value="P:regulation of DNA-templated transcription"/>
    <property type="evidence" value="ECO:0007669"/>
    <property type="project" value="InterPro"/>
</dbReference>
<evidence type="ECO:0000256" key="4">
    <source>
        <dbReference type="ARBA" id="ARBA00022679"/>
    </source>
</evidence>
<keyword evidence="6 8" id="KW-0539">Nucleus</keyword>
<dbReference type="Pfam" id="PF17772">
    <property type="entry name" value="zf-MYST"/>
    <property type="match status" value="1"/>
</dbReference>
<dbReference type="Gene3D" id="3.40.630.30">
    <property type="match status" value="1"/>
</dbReference>
<dbReference type="Gene3D" id="3.30.60.60">
    <property type="entry name" value="N-acetyl transferase-like"/>
    <property type="match status" value="1"/>
</dbReference>
<feature type="active site" description="Proton donor/acceptor" evidence="7">
    <location>
        <position position="306"/>
    </location>
</feature>
<evidence type="ECO:0000256" key="5">
    <source>
        <dbReference type="ARBA" id="ARBA00022990"/>
    </source>
</evidence>
<gene>
    <name evidence="11" type="ORF">GSOID_T00028548001</name>
</gene>
<dbReference type="InterPro" id="IPR016181">
    <property type="entry name" value="Acyl_CoA_acyltransferase"/>
</dbReference>
<dbReference type="Proteomes" id="UP000011014">
    <property type="component" value="Unassembled WGS sequence"/>
</dbReference>
<proteinExistence type="inferred from homology"/>
<dbReference type="GO" id="GO:0035267">
    <property type="term" value="C:NuA4 histone acetyltransferase complex"/>
    <property type="evidence" value="ECO:0007669"/>
    <property type="project" value="TreeGrafter"/>
</dbReference>
<sequence length="415" mass="48944">MVARMANKKQDDKNSKIEIKLGEFYTIVRKNTGFHKTEVLEKRLNTLTHRLEYYVHYENLDRRLDEWIDAEKLEQEIRDSNASSSNNQQEESMVTRNKKRKYDEINHVSQSISDMDPATAALEKEHEAITKVKYIDRIQLGRFEIDCWYYSPYPDQFGKTPKLYICAFCLKYMRNKKTYLSHRKLCSRTHPPGYEIYRKVDLSIFEIDGAHDKVYCQCLCLVAKLFLDHKTLYFDVNPFYFYVLTKSTPDGPEIIGYYSKEKDSVDGNNLACILTFPPYQRQGYGKLLISFSYELSKREGQVGSPEKPLSDLGRLSYRSYWTYVLLENLKEFRGQITIADLSENTCISRDDIIWTLRSLNLVKYWKGDHVICVSPKLLEDFVKSPNFKKPRMLCDQSCIKYLPHDRRGDIVRRLK</sequence>
<dbReference type="CDD" id="cd04301">
    <property type="entry name" value="NAT_SF"/>
    <property type="match status" value="1"/>
</dbReference>
<organism evidence="11">
    <name type="scientific">Oikopleura dioica</name>
    <name type="common">Tunicate</name>
    <dbReference type="NCBI Taxonomy" id="34765"/>
    <lineage>
        <taxon>Eukaryota</taxon>
        <taxon>Metazoa</taxon>
        <taxon>Chordata</taxon>
        <taxon>Tunicata</taxon>
        <taxon>Appendicularia</taxon>
        <taxon>Copelata</taxon>
        <taxon>Oikopleuridae</taxon>
        <taxon>Oikopleura</taxon>
    </lineage>
</organism>
<reference evidence="11" key="1">
    <citation type="journal article" date="2010" name="Science">
        <title>Plasticity of animal genome architecture unmasked by rapid evolution of a pelagic tunicate.</title>
        <authorList>
            <person name="Denoeud F."/>
            <person name="Henriet S."/>
            <person name="Mungpakdee S."/>
            <person name="Aury J.M."/>
            <person name="Da Silva C."/>
            <person name="Brinkmann H."/>
            <person name="Mikhaleva J."/>
            <person name="Olsen L.C."/>
            <person name="Jubin C."/>
            <person name="Canestro C."/>
            <person name="Bouquet J.M."/>
            <person name="Danks G."/>
            <person name="Poulain J."/>
            <person name="Campsteijn C."/>
            <person name="Adamski M."/>
            <person name="Cross I."/>
            <person name="Yadetie F."/>
            <person name="Muffato M."/>
            <person name="Louis A."/>
            <person name="Butcher S."/>
            <person name="Tsagkogeorga G."/>
            <person name="Konrad A."/>
            <person name="Singh S."/>
            <person name="Jensen M.F."/>
            <person name="Cong E.H."/>
            <person name="Eikeseth-Otteraa H."/>
            <person name="Noel B."/>
            <person name="Anthouard V."/>
            <person name="Porcel B.M."/>
            <person name="Kachouri-Lafond R."/>
            <person name="Nishino A."/>
            <person name="Ugolini M."/>
            <person name="Chourrout P."/>
            <person name="Nishida H."/>
            <person name="Aasland R."/>
            <person name="Huzurbazar S."/>
            <person name="Westhof E."/>
            <person name="Delsuc F."/>
            <person name="Lehrach H."/>
            <person name="Reinhardt R."/>
            <person name="Weissenbach J."/>
            <person name="Roy S.W."/>
            <person name="Artiguenave F."/>
            <person name="Postlethwait J.H."/>
            <person name="Manak J.R."/>
            <person name="Thompson E.M."/>
            <person name="Jaillon O."/>
            <person name="Du Pasquier L."/>
            <person name="Boudinot P."/>
            <person name="Liberles D.A."/>
            <person name="Volff J.N."/>
            <person name="Philippe H."/>
            <person name="Lenhard B."/>
            <person name="Roest Crollius H."/>
            <person name="Wincker P."/>
            <person name="Chourrout D."/>
        </authorList>
    </citation>
    <scope>NUCLEOTIDE SEQUENCE [LARGE SCALE GENOMIC DNA]</scope>
</reference>
<dbReference type="EC" id="2.3.1.48" evidence="3 8"/>
<feature type="domain" description="MYST-type HAT" evidence="10">
    <location>
        <begin position="130"/>
        <end position="403"/>
    </location>
</feature>
<evidence type="ECO:0000256" key="7">
    <source>
        <dbReference type="PIRSR" id="PIRSR602717-51"/>
    </source>
</evidence>
<dbReference type="PANTHER" id="PTHR10615">
    <property type="entry name" value="HISTONE ACETYLTRANSFERASE"/>
    <property type="match status" value="1"/>
</dbReference>